<dbReference type="AlphaFoldDB" id="A0A1G6Z5L0"/>
<dbReference type="Gene3D" id="1.25.40.10">
    <property type="entry name" value="Tetratricopeptide repeat domain"/>
    <property type="match status" value="2"/>
</dbReference>
<dbReference type="Gene3D" id="3.40.50.300">
    <property type="entry name" value="P-loop containing nucleotide triphosphate hydrolases"/>
    <property type="match status" value="1"/>
</dbReference>
<dbReference type="SUPFAM" id="SSF48452">
    <property type="entry name" value="TPR-like"/>
    <property type="match status" value="1"/>
</dbReference>
<accession>A0A1G6Z5L0</accession>
<dbReference type="InterPro" id="IPR027417">
    <property type="entry name" value="P-loop_NTPase"/>
</dbReference>
<dbReference type="STRING" id="1271860.SAMN05216174_12537"/>
<name>A0A1G6Z5L0_9PSEU</name>
<dbReference type="EMBL" id="FMZZ01000025">
    <property type="protein sequence ID" value="SDD97155.1"/>
    <property type="molecule type" value="Genomic_DNA"/>
</dbReference>
<keyword evidence="2" id="KW-1185">Reference proteome</keyword>
<dbReference type="SUPFAM" id="SSF52540">
    <property type="entry name" value="P-loop containing nucleoside triphosphate hydrolases"/>
    <property type="match status" value="1"/>
</dbReference>
<evidence type="ECO:0000313" key="1">
    <source>
        <dbReference type="EMBL" id="SDD97155.1"/>
    </source>
</evidence>
<dbReference type="Pfam" id="PF13424">
    <property type="entry name" value="TPR_12"/>
    <property type="match status" value="1"/>
</dbReference>
<organism evidence="1 2">
    <name type="scientific">Actinokineospora iranica</name>
    <dbReference type="NCBI Taxonomy" id="1271860"/>
    <lineage>
        <taxon>Bacteria</taxon>
        <taxon>Bacillati</taxon>
        <taxon>Actinomycetota</taxon>
        <taxon>Actinomycetes</taxon>
        <taxon>Pseudonocardiales</taxon>
        <taxon>Pseudonocardiaceae</taxon>
        <taxon>Actinokineospora</taxon>
    </lineage>
</organism>
<dbReference type="InterPro" id="IPR011990">
    <property type="entry name" value="TPR-like_helical_dom_sf"/>
</dbReference>
<dbReference type="OrthoDB" id="4522742at2"/>
<evidence type="ECO:0000313" key="2">
    <source>
        <dbReference type="Proteomes" id="UP000199501"/>
    </source>
</evidence>
<proteinExistence type="predicted"/>
<protein>
    <submittedName>
        <fullName evidence="1">NB-ARC domain-containing protein</fullName>
    </submittedName>
</protein>
<sequence length="700" mass="74124">MSGDESAVRNVVGGNAEIIVQAGQVTGGVHFHGRRREPARLVPPPTPHFTNQLRVLAEADAAVTAQTQAGPRILVFSGPPGVGKREVARFWLRRHSDLFPDGQFHADLSGGLDDTGLESARLRDFLLAADVDAAAIPDSAEGRAAAFRSWSTGKRVAVSVDKAMTPRQVRMLSPGPGPSVMLVTAAGPLSGLTVRDAVTFIDLAPFSDDAARELLGRMVGTVRTEGEPDAVEALVRLCAGLPIALCVVGALLVARPTRKIARLVAELSDERRRLAALSRDDDLSVTAVFNTAYRRLSPAAQRCYRAFGVHPGMGDVGVDVLLAALGDGAEDAVDELVSAGLLRSTADERYVPHALVRLHAHEAAAAAADESAAVAGRMVEHYRRTAVAAGHAAMPLRGWLTAFFGEHLDGTDGTDGTAPDEPAAWLEVERTTLRAVVEQLYDDARFADVCLLAVALWPLHERGKHADDLIEVNTRAVTAARELGRADLLALATTQLGFGYLHGGDSARAHKTFRQAVEAADAAGVVELRATALESLGLAAIAAGREDDAVASLRANLALAEEIGVPRRLALARLHLAKVTGPDESLALLDAALAGFVGLEPVDDYNAAKARLWLGRTLTRLSRFSEARESLDAALAVMRSHRRPFDQAQVLEAIGDLDHASGDTAAATDRYRESLAITESSGFVGEARRVQGKVLALSAS</sequence>
<gene>
    <name evidence="1" type="ORF">SAMN05216174_12537</name>
</gene>
<dbReference type="Proteomes" id="UP000199501">
    <property type="component" value="Unassembled WGS sequence"/>
</dbReference>
<dbReference type="RefSeq" id="WP_091457667.1">
    <property type="nucleotide sequence ID" value="NZ_FMZZ01000025.1"/>
</dbReference>
<reference evidence="2" key="1">
    <citation type="submission" date="2016-10" db="EMBL/GenBank/DDBJ databases">
        <authorList>
            <person name="Varghese N."/>
            <person name="Submissions S."/>
        </authorList>
    </citation>
    <scope>NUCLEOTIDE SEQUENCE [LARGE SCALE GENOMIC DNA]</scope>
    <source>
        <strain evidence="2">IBRC-M 10403</strain>
    </source>
</reference>